<feature type="DNA-binding region" description="H-T-H motif" evidence="2">
    <location>
        <begin position="33"/>
        <end position="52"/>
    </location>
</feature>
<evidence type="ECO:0000256" key="1">
    <source>
        <dbReference type="ARBA" id="ARBA00023125"/>
    </source>
</evidence>
<dbReference type="AlphaFoldDB" id="A0A3R6F8W7"/>
<dbReference type="Pfam" id="PF00440">
    <property type="entry name" value="TetR_N"/>
    <property type="match status" value="1"/>
</dbReference>
<dbReference type="Proteomes" id="UP000283513">
    <property type="component" value="Unassembled WGS sequence"/>
</dbReference>
<organism evidence="4 5">
    <name type="scientific">Roseburia intestinalis</name>
    <dbReference type="NCBI Taxonomy" id="166486"/>
    <lineage>
        <taxon>Bacteria</taxon>
        <taxon>Bacillati</taxon>
        <taxon>Bacillota</taxon>
        <taxon>Clostridia</taxon>
        <taxon>Lachnospirales</taxon>
        <taxon>Lachnospiraceae</taxon>
        <taxon>Roseburia</taxon>
    </lineage>
</organism>
<evidence type="ECO:0000256" key="2">
    <source>
        <dbReference type="PROSITE-ProRule" id="PRU00335"/>
    </source>
</evidence>
<feature type="domain" description="HTH tetR-type" evidence="3">
    <location>
        <begin position="10"/>
        <end position="70"/>
    </location>
</feature>
<sequence length="210" mass="24592">MEAPVTKPVEGVSEKIIACAKEEFLQKGYSDASLRTIAAKAGTTTGSIYSRFQDKEGLFSAIVEPAADHLVQRFLHIQETFHGLEEEQQPKEMKHYVSSGMVEMIDYIYDNFEVFELLLDASYGTKFQDFVERLVEIETEYTYKYMDVIHYRTEDGEVITEDFIHIMTRALFESMFEVVRHKMTKEKALRYMDMLEKYHYGGWNAILKWE</sequence>
<dbReference type="InterPro" id="IPR050624">
    <property type="entry name" value="HTH-type_Tx_Regulator"/>
</dbReference>
<dbReference type="InterPro" id="IPR001647">
    <property type="entry name" value="HTH_TetR"/>
</dbReference>
<dbReference type="InterPro" id="IPR009057">
    <property type="entry name" value="Homeodomain-like_sf"/>
</dbReference>
<dbReference type="PANTHER" id="PTHR43479">
    <property type="entry name" value="ACREF/ENVCD OPERON REPRESSOR-RELATED"/>
    <property type="match status" value="1"/>
</dbReference>
<dbReference type="PANTHER" id="PTHR43479:SF11">
    <property type="entry name" value="ACREF_ENVCD OPERON REPRESSOR-RELATED"/>
    <property type="match status" value="1"/>
</dbReference>
<gene>
    <name evidence="4" type="ORF">DW856_12175</name>
</gene>
<evidence type="ECO:0000259" key="3">
    <source>
        <dbReference type="PROSITE" id="PS50977"/>
    </source>
</evidence>
<keyword evidence="1 2" id="KW-0238">DNA-binding</keyword>
<dbReference type="GO" id="GO:0003677">
    <property type="term" value="F:DNA binding"/>
    <property type="evidence" value="ECO:0007669"/>
    <property type="project" value="UniProtKB-UniRule"/>
</dbReference>
<name>A0A3R6F8W7_9FIRM</name>
<protein>
    <submittedName>
        <fullName evidence="4">TetR/AcrR family transcriptional regulator</fullName>
    </submittedName>
</protein>
<reference evidence="4 5" key="1">
    <citation type="submission" date="2018-08" db="EMBL/GenBank/DDBJ databases">
        <title>A genome reference for cultivated species of the human gut microbiota.</title>
        <authorList>
            <person name="Zou Y."/>
            <person name="Xue W."/>
            <person name="Luo G."/>
        </authorList>
    </citation>
    <scope>NUCLEOTIDE SEQUENCE [LARGE SCALE GENOMIC DNA]</scope>
    <source>
        <strain evidence="4 5">AM37-1AC</strain>
    </source>
</reference>
<evidence type="ECO:0000313" key="4">
    <source>
        <dbReference type="EMBL" id="RHC16190.1"/>
    </source>
</evidence>
<comment type="caution">
    <text evidence="4">The sequence shown here is derived from an EMBL/GenBank/DDBJ whole genome shotgun (WGS) entry which is preliminary data.</text>
</comment>
<evidence type="ECO:0000313" key="5">
    <source>
        <dbReference type="Proteomes" id="UP000283513"/>
    </source>
</evidence>
<dbReference type="SUPFAM" id="SSF46689">
    <property type="entry name" value="Homeodomain-like"/>
    <property type="match status" value="1"/>
</dbReference>
<dbReference type="EMBL" id="QSHO01000010">
    <property type="protein sequence ID" value="RHC16190.1"/>
    <property type="molecule type" value="Genomic_DNA"/>
</dbReference>
<proteinExistence type="predicted"/>
<dbReference type="PRINTS" id="PR00455">
    <property type="entry name" value="HTHTETR"/>
</dbReference>
<dbReference type="Gene3D" id="1.10.357.10">
    <property type="entry name" value="Tetracycline Repressor, domain 2"/>
    <property type="match status" value="1"/>
</dbReference>
<accession>A0A3R6F8W7</accession>
<dbReference type="PROSITE" id="PS50977">
    <property type="entry name" value="HTH_TETR_2"/>
    <property type="match status" value="1"/>
</dbReference>